<name>A0AAE3J2E3_9RHOB</name>
<keyword evidence="6 7" id="KW-0694">RNA-binding</keyword>
<dbReference type="HAMAP" id="MF_00227">
    <property type="entry name" value="RNase_P"/>
    <property type="match status" value="1"/>
</dbReference>
<keyword evidence="5 7" id="KW-0378">Hydrolase</keyword>
<dbReference type="RefSeq" id="WP_263954362.1">
    <property type="nucleotide sequence ID" value="NZ_JAOYFC010000002.1"/>
</dbReference>
<dbReference type="GO" id="GO:0000049">
    <property type="term" value="F:tRNA binding"/>
    <property type="evidence" value="ECO:0007669"/>
    <property type="project" value="UniProtKB-UniRule"/>
</dbReference>
<sequence length="123" mass="13637">MTKDAATLTTLKKRSDFILASKAKRKAVTGFILQARERAADELSDDQGQIRVGYTCSKKVGNAVMRNRAKRRLREIARTGLQQHGLAGWDYVLIGRNTVTGTRDFSKLEGDLAYALRKLHGGS</sequence>
<keyword evidence="3 7" id="KW-0540">Nuclease</keyword>
<dbReference type="PROSITE" id="PS00648">
    <property type="entry name" value="RIBONUCLEASE_P"/>
    <property type="match status" value="1"/>
</dbReference>
<dbReference type="Proteomes" id="UP001208041">
    <property type="component" value="Unassembled WGS sequence"/>
</dbReference>
<comment type="catalytic activity">
    <reaction evidence="7">
        <text>Endonucleolytic cleavage of RNA, removing 5'-extranucleotides from tRNA precursor.</text>
        <dbReference type="EC" id="3.1.26.5"/>
    </reaction>
</comment>
<keyword evidence="2 7" id="KW-0819">tRNA processing</keyword>
<dbReference type="PANTHER" id="PTHR33992:SF1">
    <property type="entry name" value="RIBONUCLEASE P PROTEIN COMPONENT"/>
    <property type="match status" value="1"/>
</dbReference>
<evidence type="ECO:0000256" key="4">
    <source>
        <dbReference type="ARBA" id="ARBA00022759"/>
    </source>
</evidence>
<proteinExistence type="inferred from homology"/>
<dbReference type="SUPFAM" id="SSF54211">
    <property type="entry name" value="Ribosomal protein S5 domain 2-like"/>
    <property type="match status" value="1"/>
</dbReference>
<dbReference type="Pfam" id="PF00825">
    <property type="entry name" value="Ribonuclease_P"/>
    <property type="match status" value="1"/>
</dbReference>
<keyword evidence="10" id="KW-1185">Reference proteome</keyword>
<keyword evidence="4 7" id="KW-0255">Endonuclease</keyword>
<evidence type="ECO:0000313" key="10">
    <source>
        <dbReference type="Proteomes" id="UP001208041"/>
    </source>
</evidence>
<dbReference type="InterPro" id="IPR000100">
    <property type="entry name" value="RNase_P"/>
</dbReference>
<evidence type="ECO:0000256" key="6">
    <source>
        <dbReference type="ARBA" id="ARBA00022884"/>
    </source>
</evidence>
<dbReference type="AlphaFoldDB" id="A0AAE3J2E3"/>
<dbReference type="InterPro" id="IPR020539">
    <property type="entry name" value="RNase_P_CS"/>
</dbReference>
<dbReference type="InterPro" id="IPR020568">
    <property type="entry name" value="Ribosomal_Su5_D2-typ_SF"/>
</dbReference>
<dbReference type="EMBL" id="JAOYFC010000002">
    <property type="protein sequence ID" value="MCV6825486.1"/>
    <property type="molecule type" value="Genomic_DNA"/>
</dbReference>
<reference evidence="9" key="1">
    <citation type="submission" date="2022-10" db="EMBL/GenBank/DDBJ databases">
        <authorList>
            <person name="Yue Y."/>
        </authorList>
    </citation>
    <scope>NUCLEOTIDE SEQUENCE</scope>
    <source>
        <strain evidence="9">Z654</strain>
    </source>
</reference>
<dbReference type="NCBIfam" id="TIGR00188">
    <property type="entry name" value="rnpA"/>
    <property type="match status" value="1"/>
</dbReference>
<comment type="function">
    <text evidence="1 7">RNaseP catalyzes the removal of the 5'-leader sequence from pre-tRNA to produce the mature 5'-terminus. It can also cleave other RNA substrates such as 4.5S RNA. The protein component plays an auxiliary but essential role in vivo by binding to the 5'-leader sequence and broadening the substrate specificity of the ribozyme.</text>
</comment>
<evidence type="ECO:0000313" key="9">
    <source>
        <dbReference type="EMBL" id="MCV6825486.1"/>
    </source>
</evidence>
<evidence type="ECO:0000256" key="2">
    <source>
        <dbReference type="ARBA" id="ARBA00022694"/>
    </source>
</evidence>
<dbReference type="GO" id="GO:0001682">
    <property type="term" value="P:tRNA 5'-leader removal"/>
    <property type="evidence" value="ECO:0007669"/>
    <property type="project" value="UniProtKB-UniRule"/>
</dbReference>
<comment type="subunit">
    <text evidence="7">Consists of a catalytic RNA component (M1 or rnpB) and a protein subunit.</text>
</comment>
<organism evidence="9 10">
    <name type="scientific">Halocynthiibacter halioticoli</name>
    <dbReference type="NCBI Taxonomy" id="2986804"/>
    <lineage>
        <taxon>Bacteria</taxon>
        <taxon>Pseudomonadati</taxon>
        <taxon>Pseudomonadota</taxon>
        <taxon>Alphaproteobacteria</taxon>
        <taxon>Rhodobacterales</taxon>
        <taxon>Paracoccaceae</taxon>
        <taxon>Halocynthiibacter</taxon>
    </lineage>
</organism>
<dbReference type="GO" id="GO:0030677">
    <property type="term" value="C:ribonuclease P complex"/>
    <property type="evidence" value="ECO:0007669"/>
    <property type="project" value="TreeGrafter"/>
</dbReference>
<evidence type="ECO:0000256" key="3">
    <source>
        <dbReference type="ARBA" id="ARBA00022722"/>
    </source>
</evidence>
<evidence type="ECO:0000256" key="7">
    <source>
        <dbReference type="HAMAP-Rule" id="MF_00227"/>
    </source>
</evidence>
<gene>
    <name evidence="7 9" type="primary">rnpA</name>
    <name evidence="9" type="ORF">OH136_13075</name>
</gene>
<evidence type="ECO:0000256" key="5">
    <source>
        <dbReference type="ARBA" id="ARBA00022801"/>
    </source>
</evidence>
<evidence type="ECO:0000256" key="8">
    <source>
        <dbReference type="NCBIfam" id="TIGR00188"/>
    </source>
</evidence>
<protein>
    <recommendedName>
        <fullName evidence="7 8">Ribonuclease P protein component</fullName>
        <shortName evidence="7">RNase P protein</shortName>
        <shortName evidence="7">RNaseP protein</shortName>
        <ecNumber evidence="7 8">3.1.26.5</ecNumber>
    </recommendedName>
    <alternativeName>
        <fullName evidence="7">Protein C5</fullName>
    </alternativeName>
</protein>
<comment type="caution">
    <text evidence="9">The sequence shown here is derived from an EMBL/GenBank/DDBJ whole genome shotgun (WGS) entry which is preliminary data.</text>
</comment>
<dbReference type="InterPro" id="IPR014721">
    <property type="entry name" value="Ribsml_uS5_D2-typ_fold_subgr"/>
</dbReference>
<comment type="similarity">
    <text evidence="7">Belongs to the RnpA family.</text>
</comment>
<accession>A0AAE3J2E3</accession>
<dbReference type="GO" id="GO:0004526">
    <property type="term" value="F:ribonuclease P activity"/>
    <property type="evidence" value="ECO:0007669"/>
    <property type="project" value="UniProtKB-UniRule"/>
</dbReference>
<dbReference type="EC" id="3.1.26.5" evidence="7 8"/>
<evidence type="ECO:0000256" key="1">
    <source>
        <dbReference type="ARBA" id="ARBA00002663"/>
    </source>
</evidence>
<dbReference type="Gene3D" id="3.30.230.10">
    <property type="match status" value="1"/>
</dbReference>
<dbReference type="PANTHER" id="PTHR33992">
    <property type="entry name" value="RIBONUCLEASE P PROTEIN COMPONENT"/>
    <property type="match status" value="1"/>
</dbReference>
<dbReference type="GO" id="GO:0042781">
    <property type="term" value="F:3'-tRNA processing endoribonuclease activity"/>
    <property type="evidence" value="ECO:0007669"/>
    <property type="project" value="TreeGrafter"/>
</dbReference>